<dbReference type="AlphaFoldDB" id="A0A1I4U9E1"/>
<dbReference type="OrthoDB" id="9789605at2"/>
<evidence type="ECO:0000313" key="2">
    <source>
        <dbReference type="EMBL" id="SFM85420.1"/>
    </source>
</evidence>
<dbReference type="Gene3D" id="3.40.630.30">
    <property type="match status" value="1"/>
</dbReference>
<dbReference type="EMBL" id="FOUB01000061">
    <property type="protein sequence ID" value="SFM85420.1"/>
    <property type="molecule type" value="Genomic_DNA"/>
</dbReference>
<proteinExistence type="predicted"/>
<dbReference type="PANTHER" id="PTHR42791:SF1">
    <property type="entry name" value="N-ACETYLTRANSFERASE DOMAIN-CONTAINING PROTEIN"/>
    <property type="match status" value="1"/>
</dbReference>
<dbReference type="SUPFAM" id="SSF55729">
    <property type="entry name" value="Acyl-CoA N-acyltransferases (Nat)"/>
    <property type="match status" value="1"/>
</dbReference>
<dbReference type="GO" id="GO:0016747">
    <property type="term" value="F:acyltransferase activity, transferring groups other than amino-acyl groups"/>
    <property type="evidence" value="ECO:0007669"/>
    <property type="project" value="InterPro"/>
</dbReference>
<protein>
    <submittedName>
        <fullName evidence="2">Acetyltransferase (GNAT) domain-containing protein</fullName>
    </submittedName>
</protein>
<evidence type="ECO:0000259" key="1">
    <source>
        <dbReference type="PROSITE" id="PS51186"/>
    </source>
</evidence>
<keyword evidence="2" id="KW-0808">Transferase</keyword>
<accession>A0A1I4U9E1</accession>
<evidence type="ECO:0000313" key="3">
    <source>
        <dbReference type="Proteomes" id="UP000183287"/>
    </source>
</evidence>
<dbReference type="PROSITE" id="PS51186">
    <property type="entry name" value="GNAT"/>
    <property type="match status" value="1"/>
</dbReference>
<dbReference type="InterPro" id="IPR016181">
    <property type="entry name" value="Acyl_CoA_acyltransferase"/>
</dbReference>
<dbReference type="InterPro" id="IPR052523">
    <property type="entry name" value="Trichothecene_AcTrans"/>
</dbReference>
<gene>
    <name evidence="2" type="ORF">SAMN05421863_106116</name>
</gene>
<dbReference type="Proteomes" id="UP000183287">
    <property type="component" value="Unassembled WGS sequence"/>
</dbReference>
<dbReference type="Pfam" id="PF13673">
    <property type="entry name" value="Acetyltransf_10"/>
    <property type="match status" value="1"/>
</dbReference>
<keyword evidence="3" id="KW-1185">Reference proteome</keyword>
<organism evidence="2 3">
    <name type="scientific">Nitrosomonas communis</name>
    <dbReference type="NCBI Taxonomy" id="44574"/>
    <lineage>
        <taxon>Bacteria</taxon>
        <taxon>Pseudomonadati</taxon>
        <taxon>Pseudomonadota</taxon>
        <taxon>Betaproteobacteria</taxon>
        <taxon>Nitrosomonadales</taxon>
        <taxon>Nitrosomonadaceae</taxon>
        <taxon>Nitrosomonas</taxon>
    </lineage>
</organism>
<reference evidence="3" key="1">
    <citation type="submission" date="2016-10" db="EMBL/GenBank/DDBJ databases">
        <authorList>
            <person name="Varghese N."/>
            <person name="Submissions S."/>
        </authorList>
    </citation>
    <scope>NUCLEOTIDE SEQUENCE [LARGE SCALE GENOMIC DNA]</scope>
    <source>
        <strain evidence="3">Nm44</strain>
    </source>
</reference>
<dbReference type="CDD" id="cd04301">
    <property type="entry name" value="NAT_SF"/>
    <property type="match status" value="1"/>
</dbReference>
<name>A0A1I4U9E1_9PROT</name>
<dbReference type="RefSeq" id="WP_074906686.1">
    <property type="nucleotide sequence ID" value="NZ_FOUB01000061.1"/>
</dbReference>
<sequence>MADSLIHTATAADVEQCLTVLTLAFCSDPISRWAWPDPRQYLKAFPRFAQVFGGRAIKHGTANYFKDFSGVALWLPPGVAPDGASLKEVIQDTVDAKRKDAMSSLFEQMDVFYPREAHWHLSLIGVDPAHHRKGIGSALLSHVLNTLDDQMVFAYLEASSSQNVPLYERHGFDALGNIQVADCPPIVPMLRKPRVC</sequence>
<feature type="domain" description="N-acetyltransferase" evidence="1">
    <location>
        <begin position="4"/>
        <end position="194"/>
    </location>
</feature>
<dbReference type="InterPro" id="IPR000182">
    <property type="entry name" value="GNAT_dom"/>
</dbReference>
<dbReference type="PANTHER" id="PTHR42791">
    <property type="entry name" value="GNAT FAMILY ACETYLTRANSFERASE"/>
    <property type="match status" value="1"/>
</dbReference>